<feature type="transmembrane region" description="Helical" evidence="1">
    <location>
        <begin position="20"/>
        <end position="44"/>
    </location>
</feature>
<dbReference type="RefSeq" id="WP_322937461.1">
    <property type="nucleotide sequence ID" value="NZ_CP141059.1"/>
</dbReference>
<gene>
    <name evidence="2" type="ORF">SHK19_21835</name>
</gene>
<evidence type="ECO:0000256" key="1">
    <source>
        <dbReference type="SAM" id="Phobius"/>
    </source>
</evidence>
<dbReference type="Gene3D" id="1.20.1250.20">
    <property type="entry name" value="MFS general substrate transporter like domains"/>
    <property type="match status" value="1"/>
</dbReference>
<evidence type="ECO:0000313" key="3">
    <source>
        <dbReference type="Proteomes" id="UP001327225"/>
    </source>
</evidence>
<dbReference type="EMBL" id="CP141059">
    <property type="protein sequence ID" value="WQQ26583.1"/>
    <property type="molecule type" value="Genomic_DNA"/>
</dbReference>
<dbReference type="InterPro" id="IPR036259">
    <property type="entry name" value="MFS_trans_sf"/>
</dbReference>
<sequence length="159" mass="16498">MATTAMTSAYGRVLRLPGALAFSVSGLVARMPMSMVSLGIVLLVSTRNGSYSLAGTVSAAFLVANASFAILQARLIDRLGQSRVLPTAALGFAGGLLALMLFVELDLPAPWPHLAAAAAGATLPQIGSSIRARWSHLVEDKRDLPRTPSPEGTQAAEPC</sequence>
<keyword evidence="3" id="KW-1185">Reference proteome</keyword>
<feature type="transmembrane region" description="Helical" evidence="1">
    <location>
        <begin position="83"/>
        <end position="103"/>
    </location>
</feature>
<accession>A0ABZ0ZQR7</accession>
<evidence type="ECO:0000313" key="2">
    <source>
        <dbReference type="EMBL" id="WQQ26583.1"/>
    </source>
</evidence>
<dbReference type="Proteomes" id="UP001327225">
    <property type="component" value="Chromosome"/>
</dbReference>
<dbReference type="PANTHER" id="PTHR23542">
    <property type="match status" value="1"/>
</dbReference>
<keyword evidence="1" id="KW-1133">Transmembrane helix</keyword>
<name>A0ABZ0ZQR7_9ACTN</name>
<organism evidence="2 3">
    <name type="scientific">Nocardioides bizhenqiangii</name>
    <dbReference type="NCBI Taxonomy" id="3095076"/>
    <lineage>
        <taxon>Bacteria</taxon>
        <taxon>Bacillati</taxon>
        <taxon>Actinomycetota</taxon>
        <taxon>Actinomycetes</taxon>
        <taxon>Propionibacteriales</taxon>
        <taxon>Nocardioidaceae</taxon>
        <taxon>Nocardioides</taxon>
    </lineage>
</organism>
<dbReference type="SUPFAM" id="SSF103473">
    <property type="entry name" value="MFS general substrate transporter"/>
    <property type="match status" value="1"/>
</dbReference>
<protein>
    <recommendedName>
        <fullName evidence="4">MFS transporter</fullName>
    </recommendedName>
</protein>
<keyword evidence="1" id="KW-0812">Transmembrane</keyword>
<reference evidence="3" key="1">
    <citation type="submission" date="2023-12" db="EMBL/GenBank/DDBJ databases">
        <title>Novel species in genus Nocardioides.</title>
        <authorList>
            <person name="Zhou H."/>
        </authorList>
    </citation>
    <scope>NUCLEOTIDE SEQUENCE [LARGE SCALE GENOMIC DNA]</scope>
    <source>
        <strain evidence="3">HM61</strain>
    </source>
</reference>
<keyword evidence="1" id="KW-0472">Membrane</keyword>
<dbReference type="PANTHER" id="PTHR23542:SF1">
    <property type="entry name" value="MAJOR FACILITATOR SUPERFAMILY (MFS) PROFILE DOMAIN-CONTAINING PROTEIN"/>
    <property type="match status" value="1"/>
</dbReference>
<evidence type="ECO:0008006" key="4">
    <source>
        <dbReference type="Google" id="ProtNLM"/>
    </source>
</evidence>
<feature type="transmembrane region" description="Helical" evidence="1">
    <location>
        <begin position="50"/>
        <end position="71"/>
    </location>
</feature>
<proteinExistence type="predicted"/>